<feature type="region of interest" description="Disordered" evidence="1">
    <location>
        <begin position="58"/>
        <end position="85"/>
    </location>
</feature>
<keyword evidence="3" id="KW-1185">Reference proteome</keyword>
<gene>
    <name evidence="2" type="ORF">B0H66DRAFT_277454</name>
</gene>
<comment type="caution">
    <text evidence="2">The sequence shown here is derived from an EMBL/GenBank/DDBJ whole genome shotgun (WGS) entry which is preliminary data.</text>
</comment>
<dbReference type="AlphaFoldDB" id="A0AAE0HZZ7"/>
<feature type="region of interest" description="Disordered" evidence="1">
    <location>
        <begin position="1"/>
        <end position="35"/>
    </location>
</feature>
<feature type="compositionally biased region" description="Acidic residues" evidence="1">
    <location>
        <begin position="141"/>
        <end position="152"/>
    </location>
</feature>
<dbReference type="EMBL" id="JAUEDM010000005">
    <property type="protein sequence ID" value="KAK3316093.1"/>
    <property type="molecule type" value="Genomic_DNA"/>
</dbReference>
<sequence>MSSVHSGSSASSWRSSPSHSSGGSSTRRYKDKKLPNTPAVNALVYFTGRRPKQVRSVRVYQTTWDPEDDDQSQSSWSSSWSSGQRTKTEIYLLEARRMYWDDYSSVTESRKPSGGRASRSSRRSGGDPWAKGGGRAATVMTDDDDDEDDSSDAESLGDYGHHQGGGGPGPGMMPPPPMHHFPQGAFQPGFGAPPQGFHPGLPPHGFSGPPPMPPNMGRPSPAPGHFVRGTGGIQVFTTD</sequence>
<feature type="region of interest" description="Disordered" evidence="1">
    <location>
        <begin position="103"/>
        <end position="239"/>
    </location>
</feature>
<proteinExistence type="predicted"/>
<dbReference type="Proteomes" id="UP001283341">
    <property type="component" value="Unassembled WGS sequence"/>
</dbReference>
<evidence type="ECO:0000313" key="2">
    <source>
        <dbReference type="EMBL" id="KAK3316093.1"/>
    </source>
</evidence>
<reference evidence="2" key="2">
    <citation type="submission" date="2023-06" db="EMBL/GenBank/DDBJ databases">
        <authorList>
            <consortium name="Lawrence Berkeley National Laboratory"/>
            <person name="Haridas S."/>
            <person name="Hensen N."/>
            <person name="Bonometti L."/>
            <person name="Westerberg I."/>
            <person name="Brannstrom I.O."/>
            <person name="Guillou S."/>
            <person name="Cros-Aarteil S."/>
            <person name="Calhoun S."/>
            <person name="Kuo A."/>
            <person name="Mondo S."/>
            <person name="Pangilinan J."/>
            <person name="Riley R."/>
            <person name="Labutti K."/>
            <person name="Andreopoulos B."/>
            <person name="Lipzen A."/>
            <person name="Chen C."/>
            <person name="Yanf M."/>
            <person name="Daum C."/>
            <person name="Ng V."/>
            <person name="Clum A."/>
            <person name="Steindorff A."/>
            <person name="Ohm R."/>
            <person name="Martin F."/>
            <person name="Silar P."/>
            <person name="Natvig D."/>
            <person name="Lalanne C."/>
            <person name="Gautier V."/>
            <person name="Ament-Velasquez S.L."/>
            <person name="Kruys A."/>
            <person name="Hutchinson M.I."/>
            <person name="Powell A.J."/>
            <person name="Barry K."/>
            <person name="Miller A.N."/>
            <person name="Grigoriev I.V."/>
            <person name="Debuchy R."/>
            <person name="Gladieux P."/>
            <person name="Thoren M.H."/>
            <person name="Johannesson H."/>
        </authorList>
    </citation>
    <scope>NUCLEOTIDE SEQUENCE</scope>
    <source>
        <strain evidence="2">CBS 118394</strain>
    </source>
</reference>
<evidence type="ECO:0000256" key="1">
    <source>
        <dbReference type="SAM" id="MobiDB-lite"/>
    </source>
</evidence>
<organism evidence="2 3">
    <name type="scientific">Apodospora peruviana</name>
    <dbReference type="NCBI Taxonomy" id="516989"/>
    <lineage>
        <taxon>Eukaryota</taxon>
        <taxon>Fungi</taxon>
        <taxon>Dikarya</taxon>
        <taxon>Ascomycota</taxon>
        <taxon>Pezizomycotina</taxon>
        <taxon>Sordariomycetes</taxon>
        <taxon>Sordariomycetidae</taxon>
        <taxon>Sordariales</taxon>
        <taxon>Lasiosphaeriaceae</taxon>
        <taxon>Apodospora</taxon>
    </lineage>
</organism>
<feature type="compositionally biased region" description="Low complexity" evidence="1">
    <location>
        <begin position="192"/>
        <end position="207"/>
    </location>
</feature>
<reference evidence="2" key="1">
    <citation type="journal article" date="2023" name="Mol. Phylogenet. Evol.">
        <title>Genome-scale phylogeny and comparative genomics of the fungal order Sordariales.</title>
        <authorList>
            <person name="Hensen N."/>
            <person name="Bonometti L."/>
            <person name="Westerberg I."/>
            <person name="Brannstrom I.O."/>
            <person name="Guillou S."/>
            <person name="Cros-Aarteil S."/>
            <person name="Calhoun S."/>
            <person name="Haridas S."/>
            <person name="Kuo A."/>
            <person name="Mondo S."/>
            <person name="Pangilinan J."/>
            <person name="Riley R."/>
            <person name="LaButti K."/>
            <person name="Andreopoulos B."/>
            <person name="Lipzen A."/>
            <person name="Chen C."/>
            <person name="Yan M."/>
            <person name="Daum C."/>
            <person name="Ng V."/>
            <person name="Clum A."/>
            <person name="Steindorff A."/>
            <person name="Ohm R.A."/>
            <person name="Martin F."/>
            <person name="Silar P."/>
            <person name="Natvig D.O."/>
            <person name="Lalanne C."/>
            <person name="Gautier V."/>
            <person name="Ament-Velasquez S.L."/>
            <person name="Kruys A."/>
            <person name="Hutchinson M.I."/>
            <person name="Powell A.J."/>
            <person name="Barry K."/>
            <person name="Miller A.N."/>
            <person name="Grigoriev I.V."/>
            <person name="Debuchy R."/>
            <person name="Gladieux P."/>
            <person name="Hiltunen Thoren M."/>
            <person name="Johannesson H."/>
        </authorList>
    </citation>
    <scope>NUCLEOTIDE SEQUENCE</scope>
    <source>
        <strain evidence="2">CBS 118394</strain>
    </source>
</reference>
<feature type="compositionally biased region" description="Pro residues" evidence="1">
    <location>
        <begin position="208"/>
        <end position="222"/>
    </location>
</feature>
<accession>A0AAE0HZZ7</accession>
<evidence type="ECO:0000313" key="3">
    <source>
        <dbReference type="Proteomes" id="UP001283341"/>
    </source>
</evidence>
<name>A0AAE0HZZ7_9PEZI</name>
<protein>
    <submittedName>
        <fullName evidence="2">Uncharacterized protein</fullName>
    </submittedName>
</protein>
<feature type="compositionally biased region" description="Low complexity" evidence="1">
    <location>
        <begin position="72"/>
        <end position="82"/>
    </location>
</feature>
<feature type="compositionally biased region" description="Low complexity" evidence="1">
    <location>
        <begin position="1"/>
        <end position="25"/>
    </location>
</feature>